<dbReference type="PRINTS" id="PR00301">
    <property type="entry name" value="HEATSHOCK70"/>
</dbReference>
<dbReference type="Pfam" id="PF00012">
    <property type="entry name" value="HSP70"/>
    <property type="match status" value="2"/>
</dbReference>
<dbReference type="SUPFAM" id="SSF53067">
    <property type="entry name" value="Actin-like ATPase domain"/>
    <property type="match status" value="2"/>
</dbReference>
<dbReference type="STRING" id="860235.AOZ06_28325"/>
<dbReference type="InterPro" id="IPR013126">
    <property type="entry name" value="Hsp_70_fam"/>
</dbReference>
<evidence type="ECO:0000256" key="1">
    <source>
        <dbReference type="ARBA" id="ARBA00007381"/>
    </source>
</evidence>
<keyword evidence="9" id="KW-1185">Reference proteome</keyword>
<keyword evidence="2 6" id="KW-0547">Nucleotide-binding</keyword>
<dbReference type="InterPro" id="IPR043129">
    <property type="entry name" value="ATPase_NBD"/>
</dbReference>
<proteinExistence type="inferred from homology"/>
<evidence type="ECO:0000256" key="6">
    <source>
        <dbReference type="RuleBase" id="RU003322"/>
    </source>
</evidence>
<dbReference type="AlphaFoldDB" id="A0A0N9I2M1"/>
<dbReference type="RefSeq" id="WP_054292184.1">
    <property type="nucleotide sequence ID" value="NZ_CP012752.1"/>
</dbReference>
<feature type="region of interest" description="Disordered" evidence="7">
    <location>
        <begin position="400"/>
        <end position="554"/>
    </location>
</feature>
<evidence type="ECO:0000256" key="4">
    <source>
        <dbReference type="ARBA" id="ARBA00023016"/>
    </source>
</evidence>
<feature type="compositionally biased region" description="Polar residues" evidence="7">
    <location>
        <begin position="542"/>
        <end position="554"/>
    </location>
</feature>
<dbReference type="Gene3D" id="3.30.420.40">
    <property type="match status" value="2"/>
</dbReference>
<feature type="compositionally biased region" description="Polar residues" evidence="7">
    <location>
        <begin position="421"/>
        <end position="431"/>
    </location>
</feature>
<evidence type="ECO:0008006" key="10">
    <source>
        <dbReference type="Google" id="ProtNLM"/>
    </source>
</evidence>
<protein>
    <recommendedName>
        <fullName evidence="10">Molecular chaperone DnaK</fullName>
    </recommendedName>
</protein>
<feature type="compositionally biased region" description="Low complexity" evidence="7">
    <location>
        <begin position="447"/>
        <end position="464"/>
    </location>
</feature>
<reference evidence="8 9" key="1">
    <citation type="submission" date="2015-07" db="EMBL/GenBank/DDBJ databases">
        <title>Genome sequencing of Kibdelosporangium phytohabitans.</title>
        <authorList>
            <person name="Qin S."/>
            <person name="Xing K."/>
        </authorList>
    </citation>
    <scope>NUCLEOTIDE SEQUENCE [LARGE SCALE GENOMIC DNA]</scope>
    <source>
        <strain evidence="8 9">KLBMP1111</strain>
    </source>
</reference>
<feature type="compositionally biased region" description="Low complexity" evidence="7">
    <location>
        <begin position="479"/>
        <end position="496"/>
    </location>
</feature>
<keyword evidence="3 6" id="KW-0067">ATP-binding</keyword>
<evidence type="ECO:0000313" key="9">
    <source>
        <dbReference type="Proteomes" id="UP000063699"/>
    </source>
</evidence>
<comment type="similarity">
    <text evidence="1 6">Belongs to the heat shock protein 70 family.</text>
</comment>
<name>A0A0N9I2M1_9PSEU</name>
<accession>A0A0N9I2M1</accession>
<dbReference type="InterPro" id="IPR018181">
    <property type="entry name" value="Heat_shock_70_CS"/>
</dbReference>
<keyword evidence="4" id="KW-0346">Stress response</keyword>
<feature type="region of interest" description="Disordered" evidence="7">
    <location>
        <begin position="346"/>
        <end position="370"/>
    </location>
</feature>
<feature type="compositionally biased region" description="Pro residues" evidence="7">
    <location>
        <begin position="510"/>
        <end position="539"/>
    </location>
</feature>
<evidence type="ECO:0000256" key="2">
    <source>
        <dbReference type="ARBA" id="ARBA00022741"/>
    </source>
</evidence>
<dbReference type="GO" id="GO:0005524">
    <property type="term" value="F:ATP binding"/>
    <property type="evidence" value="ECO:0007669"/>
    <property type="project" value="UniProtKB-KW"/>
</dbReference>
<dbReference type="PROSITE" id="PS01036">
    <property type="entry name" value="HSP70_3"/>
    <property type="match status" value="1"/>
</dbReference>
<dbReference type="Gene3D" id="3.90.640.10">
    <property type="entry name" value="Actin, Chain A, domain 4"/>
    <property type="match status" value="1"/>
</dbReference>
<sequence length="554" mass="57382">MPYRLGIDLGTTFTAAAICREAPDRTVHRELFTLGTRTADVPSVLFIGPDAVLVGAAAERRAVTDPELVVREFKRRIGDEVPILVGETPHEAHDLAASLVEWVVDRVVEREGEPPDAIAVTHPASWGPHRTALLRDALPGDVVLLTEPEAAATHYASAARVPTGATIAVYDLGGGTFDAAVVRKTDSGFELLGNPHGLDRVGGVDFDDAIVSHVLGSAPDCGDGLAMARLRRECTEAKEALSADSEAIIPVLLPGTAGRTRLTRARFESLISPILADTVDALGRAITSAGLSGEEVDAVLLVGGSSRIPLVEEMISARLGRPVAVDTDPKGVVALGAALAAHRSVVSDADSSVPVPRRPDHGCVPPRLTRPRRRLRRTKVFLGTFIMLVLALAVIPSPFTADTSPPARNNSTPAQAERSGAQANNPAQPGTTRKRSTPGRPSDRTAPDPTSDSSATTPATNQAPAAPPATGRTAEQRSATESATTPHATAAADTPTGSAPDDDGPTAAAEPPPPPPAEPTTADVPPPTTEEPPPAPVEPAPSTQATEPSPTTSG</sequence>
<dbReference type="GO" id="GO:0140662">
    <property type="term" value="F:ATP-dependent protein folding chaperone"/>
    <property type="evidence" value="ECO:0007669"/>
    <property type="project" value="InterPro"/>
</dbReference>
<gene>
    <name evidence="8" type="ORF">AOZ06_28325</name>
</gene>
<keyword evidence="5" id="KW-0143">Chaperone</keyword>
<feature type="compositionally biased region" description="Polar residues" evidence="7">
    <location>
        <begin position="400"/>
        <end position="414"/>
    </location>
</feature>
<evidence type="ECO:0000256" key="5">
    <source>
        <dbReference type="ARBA" id="ARBA00023186"/>
    </source>
</evidence>
<feature type="compositionally biased region" description="Low complexity" evidence="7">
    <location>
        <begin position="346"/>
        <end position="355"/>
    </location>
</feature>
<dbReference type="Proteomes" id="UP000063699">
    <property type="component" value="Chromosome"/>
</dbReference>
<evidence type="ECO:0000313" key="8">
    <source>
        <dbReference type="EMBL" id="ALG10281.1"/>
    </source>
</evidence>
<organism evidence="8 9">
    <name type="scientific">Kibdelosporangium phytohabitans</name>
    <dbReference type="NCBI Taxonomy" id="860235"/>
    <lineage>
        <taxon>Bacteria</taxon>
        <taxon>Bacillati</taxon>
        <taxon>Actinomycetota</taxon>
        <taxon>Actinomycetes</taxon>
        <taxon>Pseudonocardiales</taxon>
        <taxon>Pseudonocardiaceae</taxon>
        <taxon>Kibdelosporangium</taxon>
    </lineage>
</organism>
<dbReference type="EMBL" id="CP012752">
    <property type="protein sequence ID" value="ALG10281.1"/>
    <property type="molecule type" value="Genomic_DNA"/>
</dbReference>
<dbReference type="PANTHER" id="PTHR19375">
    <property type="entry name" value="HEAT SHOCK PROTEIN 70KDA"/>
    <property type="match status" value="1"/>
</dbReference>
<dbReference type="OrthoDB" id="9766019at2"/>
<dbReference type="KEGG" id="kphy:AOZ06_28325"/>
<evidence type="ECO:0000256" key="7">
    <source>
        <dbReference type="SAM" id="MobiDB-lite"/>
    </source>
</evidence>
<evidence type="ECO:0000256" key="3">
    <source>
        <dbReference type="ARBA" id="ARBA00022840"/>
    </source>
</evidence>